<keyword evidence="2" id="KW-0812">Transmembrane</keyword>
<feature type="domain" description="Neurotransmitter-gated ion-channel transmembrane" evidence="3">
    <location>
        <begin position="4"/>
        <end position="39"/>
    </location>
</feature>
<keyword evidence="4" id="KW-1185">Reference proteome</keyword>
<dbReference type="GO" id="GO:0006811">
    <property type="term" value="P:monoatomic ion transport"/>
    <property type="evidence" value="ECO:0007669"/>
    <property type="project" value="InterPro"/>
</dbReference>
<evidence type="ECO:0000313" key="5">
    <source>
        <dbReference type="WBParaSite" id="maker-uti_cns_0018779-snap-gene-0.2-mRNA-1"/>
    </source>
</evidence>
<accession>A0A1I8IYF2</accession>
<evidence type="ECO:0000259" key="3">
    <source>
        <dbReference type="Pfam" id="PF02932"/>
    </source>
</evidence>
<keyword evidence="2" id="KW-0472">Membrane</keyword>
<name>A0A1I8IYF2_9PLAT</name>
<dbReference type="WBParaSite" id="maker-uti_cns_0018779-snap-gene-0.2-mRNA-1">
    <property type="protein sequence ID" value="maker-uti_cns_0018779-snap-gene-0.2-mRNA-1"/>
    <property type="gene ID" value="maker-uti_cns_0018779-snap-gene-0.2"/>
</dbReference>
<evidence type="ECO:0000313" key="4">
    <source>
        <dbReference type="Proteomes" id="UP000095280"/>
    </source>
</evidence>
<organism evidence="4 5">
    <name type="scientific">Macrostomum lignano</name>
    <dbReference type="NCBI Taxonomy" id="282301"/>
    <lineage>
        <taxon>Eukaryota</taxon>
        <taxon>Metazoa</taxon>
        <taxon>Spiralia</taxon>
        <taxon>Lophotrochozoa</taxon>
        <taxon>Platyhelminthes</taxon>
        <taxon>Rhabditophora</taxon>
        <taxon>Macrostomorpha</taxon>
        <taxon>Macrostomida</taxon>
        <taxon>Macrostomidae</taxon>
        <taxon>Macrostomum</taxon>
    </lineage>
</organism>
<dbReference type="InterPro" id="IPR036719">
    <property type="entry name" value="Neuro-gated_channel_TM_sf"/>
</dbReference>
<dbReference type="SUPFAM" id="SSF90112">
    <property type="entry name" value="Neurotransmitter-gated ion-channel transmembrane pore"/>
    <property type="match status" value="1"/>
</dbReference>
<feature type="region of interest" description="Disordered" evidence="1">
    <location>
        <begin position="68"/>
        <end position="94"/>
    </location>
</feature>
<reference evidence="5" key="1">
    <citation type="submission" date="2016-11" db="UniProtKB">
        <authorList>
            <consortium name="WormBaseParasite"/>
        </authorList>
    </citation>
    <scope>IDENTIFICATION</scope>
</reference>
<feature type="compositionally biased region" description="Low complexity" evidence="1">
    <location>
        <begin position="77"/>
        <end position="88"/>
    </location>
</feature>
<dbReference type="Proteomes" id="UP000095280">
    <property type="component" value="Unplaced"/>
</dbReference>
<evidence type="ECO:0000256" key="1">
    <source>
        <dbReference type="SAM" id="MobiDB-lite"/>
    </source>
</evidence>
<dbReference type="Pfam" id="PF02932">
    <property type="entry name" value="Neur_chan_memb"/>
    <property type="match status" value="1"/>
</dbReference>
<protein>
    <submittedName>
        <fullName evidence="5">Neur_chan_memb domain-containing protein</fullName>
    </submittedName>
</protein>
<dbReference type="Gene3D" id="6.10.250.2810">
    <property type="match status" value="1"/>
</dbReference>
<proteinExistence type="predicted"/>
<dbReference type="InterPro" id="IPR006029">
    <property type="entry name" value="Neurotrans-gated_channel_TM"/>
</dbReference>
<dbReference type="AlphaFoldDB" id="A0A1I8IYF2"/>
<dbReference type="GO" id="GO:0016020">
    <property type="term" value="C:membrane"/>
    <property type="evidence" value="ECO:0007669"/>
    <property type="project" value="InterPro"/>
</dbReference>
<evidence type="ECO:0000256" key="2">
    <source>
        <dbReference type="SAM" id="Phobius"/>
    </source>
</evidence>
<keyword evidence="2" id="KW-1133">Transmembrane helix</keyword>
<sequence length="94" mass="10252">TCQAMDVWMSICLLFVFASLLEFAVVNVFSRKEIRKKSQGLNILSETAKNFEEMICAQALTVPGLSNMRPARRQQPGAAGAVTGASSGAKRRDM</sequence>
<feature type="transmembrane region" description="Helical" evidence="2">
    <location>
        <begin position="6"/>
        <end position="29"/>
    </location>
</feature>